<dbReference type="Proteomes" id="UP000225262">
    <property type="component" value="Segment"/>
</dbReference>
<gene>
    <name evidence="1" type="ORF">SEA_SHADE_52</name>
</gene>
<accession>A0A222Z9U3</accession>
<keyword evidence="2" id="KW-1185">Reference proteome</keyword>
<dbReference type="EMBL" id="MF189178">
    <property type="protein sequence ID" value="ASR80757.1"/>
    <property type="molecule type" value="Genomic_DNA"/>
</dbReference>
<evidence type="ECO:0000313" key="1">
    <source>
        <dbReference type="EMBL" id="ASR80757.1"/>
    </source>
</evidence>
<dbReference type="OrthoDB" id="32765at10239"/>
<evidence type="ECO:0000313" key="2">
    <source>
        <dbReference type="Proteomes" id="UP000225262"/>
    </source>
</evidence>
<protein>
    <submittedName>
        <fullName evidence="1">Uncharacterized protein</fullName>
    </submittedName>
</protein>
<sequence length="117" mass="12627">MQSNDCTHTPDVRSVDLATGELFCGDCGDVIEPYNNQPDRLAGDDAVEAIAALLRKQGHKIGSVTCYGVQNTRANKFWVNARVVSDKERNGAHKQFSVLRSGVSTLTAFDGIEAASK</sequence>
<reference evidence="1 2" key="1">
    <citation type="submission" date="2017-06" db="EMBL/GenBank/DDBJ databases">
        <authorList>
            <person name="Conboy A.J."/>
            <person name="Conboy D.B."/>
            <person name="Cross T."/>
            <person name="Shade D."/>
            <person name="Dunbar D."/>
            <person name="Schaff J.E."/>
            <person name="Dashiell C.L."/>
            <person name="Macialek J.A."/>
            <person name="Klyczek K."/>
            <person name="Bradley K.W."/>
            <person name="Asai D.J."/>
            <person name="Bowman C.A."/>
            <person name="Russell D.A."/>
            <person name="Pope W.H."/>
            <person name="Jacobs-Sera D."/>
            <person name="Hendrix R.W."/>
            <person name="Hatfull G.F."/>
        </authorList>
    </citation>
    <scope>NUCLEOTIDE SEQUENCE [LARGE SCALE GENOMIC DNA]</scope>
</reference>
<proteinExistence type="predicted"/>
<organism evidence="1 2">
    <name type="scientific">Arthrobacter phage Shade</name>
    <dbReference type="NCBI Taxonomy" id="2024283"/>
    <lineage>
        <taxon>Viruses</taxon>
        <taxon>Duplodnaviria</taxon>
        <taxon>Heunggongvirae</taxon>
        <taxon>Uroviricota</taxon>
        <taxon>Caudoviricetes</taxon>
        <taxon>Berryhillviridae</taxon>
        <taxon>Marthavirus</taxon>
        <taxon>Marthavirus shade</taxon>
    </lineage>
</organism>
<name>A0A222Z9U3_9CAUD</name>